<dbReference type="Proteomes" id="UP001158067">
    <property type="component" value="Unassembled WGS sequence"/>
</dbReference>
<protein>
    <submittedName>
        <fullName evidence="3">Permease of the drug/metabolite transporter (DMT) superfamily</fullName>
    </submittedName>
</protein>
<keyword evidence="4" id="KW-1185">Reference proteome</keyword>
<comment type="caution">
    <text evidence="3">The sequence shown here is derived from an EMBL/GenBank/DDBJ whole genome shotgun (WGS) entry which is preliminary data.</text>
</comment>
<feature type="domain" description="EamA" evidence="2">
    <location>
        <begin position="149"/>
        <end position="290"/>
    </location>
</feature>
<name>A0ABY1QA94_9BACT</name>
<keyword evidence="1" id="KW-0472">Membrane</keyword>
<feature type="transmembrane region" description="Helical" evidence="1">
    <location>
        <begin position="179"/>
        <end position="203"/>
    </location>
</feature>
<feature type="transmembrane region" description="Helical" evidence="1">
    <location>
        <begin position="245"/>
        <end position="265"/>
    </location>
</feature>
<gene>
    <name evidence="3" type="ORF">SAMN06265222_10942</name>
</gene>
<evidence type="ECO:0000256" key="1">
    <source>
        <dbReference type="SAM" id="Phobius"/>
    </source>
</evidence>
<evidence type="ECO:0000313" key="4">
    <source>
        <dbReference type="Proteomes" id="UP001158067"/>
    </source>
</evidence>
<feature type="transmembrane region" description="Helical" evidence="1">
    <location>
        <begin position="37"/>
        <end position="53"/>
    </location>
</feature>
<dbReference type="EMBL" id="FXUG01000009">
    <property type="protein sequence ID" value="SMP65390.1"/>
    <property type="molecule type" value="Genomic_DNA"/>
</dbReference>
<keyword evidence="1" id="KW-0812">Transmembrane</keyword>
<accession>A0ABY1QA94</accession>
<evidence type="ECO:0000259" key="2">
    <source>
        <dbReference type="Pfam" id="PF00892"/>
    </source>
</evidence>
<feature type="transmembrane region" description="Helical" evidence="1">
    <location>
        <begin position="89"/>
        <end position="107"/>
    </location>
</feature>
<feature type="transmembrane region" description="Helical" evidence="1">
    <location>
        <begin position="65"/>
        <end position="83"/>
    </location>
</feature>
<dbReference type="SUPFAM" id="SSF103481">
    <property type="entry name" value="Multidrug resistance efflux transporter EmrE"/>
    <property type="match status" value="2"/>
</dbReference>
<feature type="transmembrane region" description="Helical" evidence="1">
    <location>
        <begin position="148"/>
        <end position="167"/>
    </location>
</feature>
<sequence length="309" mass="34218">MPHNQRRRDYFKLHCIILLWGFTAVLGKLVELPSLEVVFIRSGIATLVLAVMLRSRLSIARNLPLPILANGALIGLHWVTFFASAKVANVSVCMVGMATISLWTALLEPILIRGRRIRWDELFFGAVLVAAVYWIFRGDAFQNDPNLPTGLLLSISSAIVAALFSIFNGMLATQADHRVIVAYEMAGASVFCGVVMILSAFSGWPNAAEYSMPTAIDWLWLVVLAVVCTVYAFSEYVELLNRLTVFTINFANNLEPIYGILLGALVFQDHEQVDFSFYAGAILIAVCVALQPWFGNARTRRRMSKPGTV</sequence>
<feature type="domain" description="EamA" evidence="2">
    <location>
        <begin position="17"/>
        <end position="136"/>
    </location>
</feature>
<dbReference type="InterPro" id="IPR000620">
    <property type="entry name" value="EamA_dom"/>
</dbReference>
<dbReference type="PANTHER" id="PTHR22911:SF79">
    <property type="entry name" value="MOBA-LIKE NTP TRANSFERASE DOMAIN-CONTAINING PROTEIN"/>
    <property type="match status" value="1"/>
</dbReference>
<keyword evidence="1" id="KW-1133">Transmembrane helix</keyword>
<reference evidence="3 4" key="1">
    <citation type="submission" date="2017-05" db="EMBL/GenBank/DDBJ databases">
        <authorList>
            <person name="Varghese N."/>
            <person name="Submissions S."/>
        </authorList>
    </citation>
    <scope>NUCLEOTIDE SEQUENCE [LARGE SCALE GENOMIC DNA]</scope>
    <source>
        <strain evidence="3 4">DSM 25457</strain>
    </source>
</reference>
<dbReference type="RefSeq" id="WP_283433631.1">
    <property type="nucleotide sequence ID" value="NZ_CAWLDM010000001.1"/>
</dbReference>
<dbReference type="InterPro" id="IPR037185">
    <property type="entry name" value="EmrE-like"/>
</dbReference>
<dbReference type="Pfam" id="PF00892">
    <property type="entry name" value="EamA"/>
    <property type="match status" value="2"/>
</dbReference>
<dbReference type="PANTHER" id="PTHR22911">
    <property type="entry name" value="ACYL-MALONYL CONDENSING ENZYME-RELATED"/>
    <property type="match status" value="1"/>
</dbReference>
<organism evidence="3 4">
    <name type="scientific">Neorhodopirellula lusitana</name>
    <dbReference type="NCBI Taxonomy" id="445327"/>
    <lineage>
        <taxon>Bacteria</taxon>
        <taxon>Pseudomonadati</taxon>
        <taxon>Planctomycetota</taxon>
        <taxon>Planctomycetia</taxon>
        <taxon>Pirellulales</taxon>
        <taxon>Pirellulaceae</taxon>
        <taxon>Neorhodopirellula</taxon>
    </lineage>
</organism>
<proteinExistence type="predicted"/>
<feature type="transmembrane region" description="Helical" evidence="1">
    <location>
        <begin position="215"/>
        <end position="233"/>
    </location>
</feature>
<feature type="transmembrane region" description="Helical" evidence="1">
    <location>
        <begin position="119"/>
        <end position="136"/>
    </location>
</feature>
<feature type="transmembrane region" description="Helical" evidence="1">
    <location>
        <begin position="277"/>
        <end position="295"/>
    </location>
</feature>
<evidence type="ECO:0000313" key="3">
    <source>
        <dbReference type="EMBL" id="SMP65390.1"/>
    </source>
</evidence>